<name>A0A0C5V0T7_9GAMM</name>
<reference evidence="1 2" key="1">
    <citation type="submission" date="2014-01" db="EMBL/GenBank/DDBJ databases">
        <title>Full genme sequencing of cellulolytic bacterium Gynuella sunshinyii YC6258T gen. nov., sp. nov.</title>
        <authorList>
            <person name="Khan H."/>
            <person name="Chung E.J."/>
            <person name="Chung Y.R."/>
        </authorList>
    </citation>
    <scope>NUCLEOTIDE SEQUENCE [LARGE SCALE GENOMIC DNA]</scope>
    <source>
        <strain evidence="1 2">YC6258</strain>
    </source>
</reference>
<proteinExistence type="predicted"/>
<dbReference type="AlphaFoldDB" id="A0A0C5V0T7"/>
<dbReference type="KEGG" id="gsn:YC6258_01102"/>
<organism evidence="1 2">
    <name type="scientific">Gynuella sunshinyii YC6258</name>
    <dbReference type="NCBI Taxonomy" id="1445510"/>
    <lineage>
        <taxon>Bacteria</taxon>
        <taxon>Pseudomonadati</taxon>
        <taxon>Pseudomonadota</taxon>
        <taxon>Gammaproteobacteria</taxon>
        <taxon>Oceanospirillales</taxon>
        <taxon>Saccharospirillaceae</taxon>
        <taxon>Gynuella</taxon>
    </lineage>
</organism>
<dbReference type="EMBL" id="CP007142">
    <property type="protein sequence ID" value="AJQ93150.1"/>
    <property type="molecule type" value="Genomic_DNA"/>
</dbReference>
<dbReference type="HOGENOM" id="CLU_3136222_0_0_6"/>
<evidence type="ECO:0000313" key="1">
    <source>
        <dbReference type="EMBL" id="AJQ93150.1"/>
    </source>
</evidence>
<keyword evidence="2" id="KW-1185">Reference proteome</keyword>
<protein>
    <submittedName>
        <fullName evidence="1">Uncharacterized protein</fullName>
    </submittedName>
</protein>
<gene>
    <name evidence="1" type="ORF">YC6258_01102</name>
</gene>
<evidence type="ECO:0000313" key="2">
    <source>
        <dbReference type="Proteomes" id="UP000032266"/>
    </source>
</evidence>
<dbReference type="Proteomes" id="UP000032266">
    <property type="component" value="Chromosome"/>
</dbReference>
<sequence>MILSQAKGSVFLNDGMWKPVICSMPEHSDQVSIVSGLKFYCWIMCWLFA</sequence>
<accession>A0A0C5V0T7</accession>